<dbReference type="Proteomes" id="UP001528920">
    <property type="component" value="Unassembled WGS sequence"/>
</dbReference>
<feature type="transmembrane region" description="Helical" evidence="6">
    <location>
        <begin position="104"/>
        <end position="129"/>
    </location>
</feature>
<feature type="transmembrane region" description="Helical" evidence="6">
    <location>
        <begin position="141"/>
        <end position="161"/>
    </location>
</feature>
<keyword evidence="2" id="KW-1003">Cell membrane</keyword>
<evidence type="ECO:0000256" key="5">
    <source>
        <dbReference type="ARBA" id="ARBA00023136"/>
    </source>
</evidence>
<evidence type="ECO:0000256" key="2">
    <source>
        <dbReference type="ARBA" id="ARBA00022475"/>
    </source>
</evidence>
<evidence type="ECO:0000313" key="9">
    <source>
        <dbReference type="Proteomes" id="UP001528920"/>
    </source>
</evidence>
<evidence type="ECO:0000256" key="3">
    <source>
        <dbReference type="ARBA" id="ARBA00022692"/>
    </source>
</evidence>
<comment type="subcellular location">
    <subcellularLocation>
        <location evidence="1">Cell membrane</location>
        <topology evidence="1">Multi-pass membrane protein</topology>
    </subcellularLocation>
</comment>
<feature type="domain" description="Cardiolipin synthase N-terminal" evidence="7">
    <location>
        <begin position="129"/>
        <end position="163"/>
    </location>
</feature>
<evidence type="ECO:0000256" key="1">
    <source>
        <dbReference type="ARBA" id="ARBA00004651"/>
    </source>
</evidence>
<reference evidence="8 9" key="1">
    <citation type="submission" date="2022-01" db="EMBL/GenBank/DDBJ databases">
        <title>Labilibaculum sp. nov, a marine bacterium isolated from Antarctica.</title>
        <authorList>
            <person name="Dai W."/>
        </authorList>
    </citation>
    <scope>NUCLEOTIDE SEQUENCE [LARGE SCALE GENOMIC DNA]</scope>
    <source>
        <strain evidence="8 9">DW002</strain>
    </source>
</reference>
<dbReference type="RefSeq" id="WP_275108330.1">
    <property type="nucleotide sequence ID" value="NZ_JAKJSC010000001.1"/>
</dbReference>
<gene>
    <name evidence="8" type="ORF">L3049_03150</name>
</gene>
<proteinExistence type="predicted"/>
<comment type="caution">
    <text evidence="8">The sequence shown here is derived from an EMBL/GenBank/DDBJ whole genome shotgun (WGS) entry which is preliminary data.</text>
</comment>
<protein>
    <submittedName>
        <fullName evidence="8">PLDc N-terminal domain-containing protein</fullName>
    </submittedName>
</protein>
<accession>A0ABT5VNH2</accession>
<name>A0ABT5VNH2_9BACT</name>
<dbReference type="InterPro" id="IPR027379">
    <property type="entry name" value="CLS_N"/>
</dbReference>
<keyword evidence="4 6" id="KW-1133">Transmembrane helix</keyword>
<dbReference type="PROSITE" id="PS51257">
    <property type="entry name" value="PROKAR_LIPOPROTEIN"/>
    <property type="match status" value="1"/>
</dbReference>
<keyword evidence="3 6" id="KW-0812">Transmembrane</keyword>
<keyword evidence="9" id="KW-1185">Reference proteome</keyword>
<evidence type="ECO:0000256" key="6">
    <source>
        <dbReference type="SAM" id="Phobius"/>
    </source>
</evidence>
<evidence type="ECO:0000259" key="7">
    <source>
        <dbReference type="Pfam" id="PF13396"/>
    </source>
</evidence>
<evidence type="ECO:0000256" key="4">
    <source>
        <dbReference type="ARBA" id="ARBA00022989"/>
    </source>
</evidence>
<keyword evidence="5 6" id="KW-0472">Membrane</keyword>
<dbReference type="Pfam" id="PF13396">
    <property type="entry name" value="PLDc_N"/>
    <property type="match status" value="1"/>
</dbReference>
<dbReference type="EMBL" id="JAKJSC010000001">
    <property type="protein sequence ID" value="MDE5416992.1"/>
    <property type="molecule type" value="Genomic_DNA"/>
</dbReference>
<organism evidence="8 9">
    <name type="scientific">Paralabilibaculum antarcticum</name>
    <dbReference type="NCBI Taxonomy" id="2912572"/>
    <lineage>
        <taxon>Bacteria</taxon>
        <taxon>Pseudomonadati</taxon>
        <taxon>Bacteroidota</taxon>
        <taxon>Bacteroidia</taxon>
        <taxon>Marinilabiliales</taxon>
        <taxon>Marinifilaceae</taxon>
        <taxon>Paralabilibaculum</taxon>
    </lineage>
</organism>
<sequence>MKTKILIFVSIIFAGFISSCNKTIETIQKQELINLIETDQVKQIDVVDRKEALIVFKEEVNKPKRKMQIGSFNVFASTIINIANKNNVIITYTSHMSGSNSLFFYAYPILLLGGIILYFIGGMICLYLTMKNEFKNPQDKIAWVITIIFAPVMGVLLFLILGRKQIKTIAN</sequence>
<evidence type="ECO:0000313" key="8">
    <source>
        <dbReference type="EMBL" id="MDE5416992.1"/>
    </source>
</evidence>